<comment type="subcellular location">
    <subcellularLocation>
        <location evidence="1">Cell membrane</location>
        <topology evidence="1">Multi-pass membrane protein</topology>
    </subcellularLocation>
</comment>
<evidence type="ECO:0000256" key="7">
    <source>
        <dbReference type="ARBA" id="ARBA00022989"/>
    </source>
</evidence>
<evidence type="ECO:0000256" key="1">
    <source>
        <dbReference type="ARBA" id="ARBA00004651"/>
    </source>
</evidence>
<dbReference type="InterPro" id="IPR004485">
    <property type="entry name" value="Cobalamin_biosynth_CobD/CbiB"/>
</dbReference>
<dbReference type="UniPathway" id="UPA00148"/>
<comment type="caution">
    <text evidence="10">The sequence shown here is derived from an EMBL/GenBank/DDBJ whole genome shotgun (WGS) entry which is preliminary data.</text>
</comment>
<dbReference type="Pfam" id="PF03186">
    <property type="entry name" value="CobD_Cbib"/>
    <property type="match status" value="1"/>
</dbReference>
<sequence length="318" mass="35457">MPWPDELAVYPPLLLITVLLARLLPLPAAYHPLTAFRYFARSLGKKVNPDPGRARAQQYISGSLALLVAWLPAMALLYSLYRFSELPLVLDALLLFCSLDWQSRRYQAQQVSQSLQQNQLTLAREQAQPLLLRNCSNLTAMGLSKAVIENLLLQSAKQLIGTGCFFLLGGGLAAIGYRLVVQLQQEWNPKQAGYQLFGRPTAVIAKLLSTLPMLLSSAFIAMQHGVLRFYRNSKTTRYRFNPAAFYLLCAGSAALHCDLGGPVYYHNTKYSRSRIAGQRPPGAADINSCLRLLGFLHFYLLLLVSSVTLLQLAWWLAN</sequence>
<dbReference type="Proteomes" id="UP000523161">
    <property type="component" value="Unassembled WGS sequence"/>
</dbReference>
<dbReference type="RefSeq" id="WP_173502736.1">
    <property type="nucleotide sequence ID" value="NZ_JABSOD010000032.1"/>
</dbReference>
<proteinExistence type="inferred from homology"/>
<dbReference type="GO" id="GO:0009236">
    <property type="term" value="P:cobalamin biosynthetic process"/>
    <property type="evidence" value="ECO:0007669"/>
    <property type="project" value="UniProtKB-UniPathway"/>
</dbReference>
<comment type="pathway">
    <text evidence="2">Cofactor biosynthesis; adenosylcobalamin biosynthesis.</text>
</comment>
<keyword evidence="5" id="KW-0169">Cobalamin biosynthesis</keyword>
<dbReference type="GO" id="GO:0048472">
    <property type="term" value="F:threonine-phosphate decarboxylase activity"/>
    <property type="evidence" value="ECO:0007669"/>
    <property type="project" value="InterPro"/>
</dbReference>
<evidence type="ECO:0000256" key="6">
    <source>
        <dbReference type="ARBA" id="ARBA00022692"/>
    </source>
</evidence>
<feature type="transmembrane region" description="Helical" evidence="9">
    <location>
        <begin position="59"/>
        <end position="81"/>
    </location>
</feature>
<evidence type="ECO:0000256" key="3">
    <source>
        <dbReference type="ARBA" id="ARBA00006263"/>
    </source>
</evidence>
<keyword evidence="8 9" id="KW-0472">Membrane</keyword>
<evidence type="ECO:0000313" key="11">
    <source>
        <dbReference type="Proteomes" id="UP000523161"/>
    </source>
</evidence>
<dbReference type="GO" id="GO:0005886">
    <property type="term" value="C:plasma membrane"/>
    <property type="evidence" value="ECO:0007669"/>
    <property type="project" value="UniProtKB-SubCell"/>
</dbReference>
<gene>
    <name evidence="10" type="ORF">HRH59_18390</name>
</gene>
<comment type="similarity">
    <text evidence="3">Belongs to the CobD/CbiB family.</text>
</comment>
<keyword evidence="4" id="KW-1003">Cell membrane</keyword>
<dbReference type="PANTHER" id="PTHR34308:SF1">
    <property type="entry name" value="COBALAMIN BIOSYNTHESIS PROTEIN CBIB"/>
    <property type="match status" value="1"/>
</dbReference>
<reference evidence="10 11" key="1">
    <citation type="submission" date="2020-06" db="EMBL/GenBank/DDBJ databases">
        <title>Rheinheimera sp. nov., a marine bacterium isolated from coastal.</title>
        <authorList>
            <person name="Yu Q."/>
            <person name="Qi Y."/>
            <person name="Pu J."/>
        </authorList>
    </citation>
    <scope>NUCLEOTIDE SEQUENCE [LARGE SCALE GENOMIC DNA]</scope>
    <source>
        <strain evidence="10 11">YQF-2</strain>
    </source>
</reference>
<evidence type="ECO:0000256" key="8">
    <source>
        <dbReference type="ARBA" id="ARBA00023136"/>
    </source>
</evidence>
<organism evidence="10 11">
    <name type="scientific">Rheinheimera lutimaris</name>
    <dbReference type="NCBI Taxonomy" id="2740584"/>
    <lineage>
        <taxon>Bacteria</taxon>
        <taxon>Pseudomonadati</taxon>
        <taxon>Pseudomonadota</taxon>
        <taxon>Gammaproteobacteria</taxon>
        <taxon>Chromatiales</taxon>
        <taxon>Chromatiaceae</taxon>
        <taxon>Rheinheimera</taxon>
    </lineage>
</organism>
<evidence type="ECO:0000256" key="5">
    <source>
        <dbReference type="ARBA" id="ARBA00022573"/>
    </source>
</evidence>
<dbReference type="EMBL" id="JABSOD010000032">
    <property type="protein sequence ID" value="NRQ44513.1"/>
    <property type="molecule type" value="Genomic_DNA"/>
</dbReference>
<name>A0A7Y5AU00_9GAMM</name>
<dbReference type="AlphaFoldDB" id="A0A7Y5AU00"/>
<keyword evidence="11" id="KW-1185">Reference proteome</keyword>
<evidence type="ECO:0000256" key="4">
    <source>
        <dbReference type="ARBA" id="ARBA00022475"/>
    </source>
</evidence>
<evidence type="ECO:0000256" key="2">
    <source>
        <dbReference type="ARBA" id="ARBA00004953"/>
    </source>
</evidence>
<accession>A0A7Y5AU00</accession>
<protein>
    <submittedName>
        <fullName evidence="10">Cobalamin biosynthesis protein</fullName>
    </submittedName>
</protein>
<evidence type="ECO:0000256" key="9">
    <source>
        <dbReference type="SAM" id="Phobius"/>
    </source>
</evidence>
<keyword evidence="7 9" id="KW-1133">Transmembrane helix</keyword>
<feature type="transmembrane region" description="Helical" evidence="9">
    <location>
        <begin position="243"/>
        <end position="265"/>
    </location>
</feature>
<feature type="transmembrane region" description="Helical" evidence="9">
    <location>
        <begin position="202"/>
        <end position="223"/>
    </location>
</feature>
<dbReference type="PANTHER" id="PTHR34308">
    <property type="entry name" value="COBALAMIN BIOSYNTHESIS PROTEIN CBIB"/>
    <property type="match status" value="1"/>
</dbReference>
<keyword evidence="6 9" id="KW-0812">Transmembrane</keyword>
<feature type="transmembrane region" description="Helical" evidence="9">
    <location>
        <begin position="159"/>
        <end position="181"/>
    </location>
</feature>
<evidence type="ECO:0000313" key="10">
    <source>
        <dbReference type="EMBL" id="NRQ44513.1"/>
    </source>
</evidence>
<feature type="transmembrane region" description="Helical" evidence="9">
    <location>
        <begin position="12"/>
        <end position="39"/>
    </location>
</feature>
<feature type="transmembrane region" description="Helical" evidence="9">
    <location>
        <begin position="298"/>
        <end position="317"/>
    </location>
</feature>